<dbReference type="GO" id="GO:0005634">
    <property type="term" value="C:nucleus"/>
    <property type="evidence" value="ECO:0007669"/>
    <property type="project" value="TreeGrafter"/>
</dbReference>
<accession>A0A183CFC8</accession>
<sequence length="223" mass="24442">MANMEDEVSFGSDEHEPASNGAAAAGSVSVTMSEDNDFDDINEKLLQIEQEAQKIREMQNEMEKQFQSGSAGAGTGSPVIPNPMSIEEKQLVDARSIYVGNVDYSATPDQLEEHFRGCGAIERVTILTDKFTGHPKGFAYIQFADVEAVNTSTSLNDSLFLGRQIKVVPKRTNVPGLSTTNRPPRGRGRGGTGRARVIVKYIYPGMRPRGRPPRRRGGFYAPY</sequence>
<evidence type="ECO:0000256" key="4">
    <source>
        <dbReference type="SAM" id="MobiDB-lite"/>
    </source>
</evidence>
<dbReference type="PANTHER" id="PTHR23236:SF12">
    <property type="entry name" value="EUKARYOTIC INITIATION FACTOR 4B-RELATED"/>
    <property type="match status" value="1"/>
</dbReference>
<dbReference type="OrthoDB" id="4726at2759"/>
<evidence type="ECO:0000313" key="7">
    <source>
        <dbReference type="WBParaSite" id="GPLIN_001158300"/>
    </source>
</evidence>
<evidence type="ECO:0000256" key="1">
    <source>
        <dbReference type="ARBA" id="ARBA00022884"/>
    </source>
</evidence>
<dbReference type="SMART" id="SM00360">
    <property type="entry name" value="RRM"/>
    <property type="match status" value="1"/>
</dbReference>
<dbReference type="Pfam" id="PF00076">
    <property type="entry name" value="RRM_1"/>
    <property type="match status" value="1"/>
</dbReference>
<evidence type="ECO:0000256" key="2">
    <source>
        <dbReference type="PROSITE-ProRule" id="PRU00176"/>
    </source>
</evidence>
<evidence type="ECO:0000313" key="6">
    <source>
        <dbReference type="Proteomes" id="UP000050741"/>
    </source>
</evidence>
<dbReference type="GO" id="GO:0008143">
    <property type="term" value="F:poly(A) binding"/>
    <property type="evidence" value="ECO:0007669"/>
    <property type="project" value="TreeGrafter"/>
</dbReference>
<reference evidence="6" key="1">
    <citation type="submission" date="2014-05" db="EMBL/GenBank/DDBJ databases">
        <title>The genome and life-stage specific transcriptomes of Globodera pallida elucidate key aspects of plant parasitism by a cyst nematode.</title>
        <authorList>
            <person name="Cotton J.A."/>
            <person name="Lilley C.J."/>
            <person name="Jones L.M."/>
            <person name="Kikuchi T."/>
            <person name="Reid A.J."/>
            <person name="Thorpe P."/>
            <person name="Tsai I.J."/>
            <person name="Beasley H."/>
            <person name="Blok V."/>
            <person name="Cock P.J.A."/>
            <person name="Van den Akker S.E."/>
            <person name="Holroyd N."/>
            <person name="Hunt M."/>
            <person name="Mantelin S."/>
            <person name="Naghra H."/>
            <person name="Pain A."/>
            <person name="Palomares-Rius J.E."/>
            <person name="Zarowiecki M."/>
            <person name="Berriman M."/>
            <person name="Jones J.T."/>
            <person name="Urwin P.E."/>
        </authorList>
    </citation>
    <scope>NUCLEOTIDE SEQUENCE [LARGE SCALE GENOMIC DNA]</scope>
    <source>
        <strain evidence="6">Lindley</strain>
    </source>
</reference>
<organism evidence="6 7">
    <name type="scientific">Globodera pallida</name>
    <name type="common">Potato cyst nematode worm</name>
    <name type="synonym">Heterodera pallida</name>
    <dbReference type="NCBI Taxonomy" id="36090"/>
    <lineage>
        <taxon>Eukaryota</taxon>
        <taxon>Metazoa</taxon>
        <taxon>Ecdysozoa</taxon>
        <taxon>Nematoda</taxon>
        <taxon>Chromadorea</taxon>
        <taxon>Rhabditida</taxon>
        <taxon>Tylenchina</taxon>
        <taxon>Tylenchomorpha</taxon>
        <taxon>Tylenchoidea</taxon>
        <taxon>Heteroderidae</taxon>
        <taxon>Heteroderinae</taxon>
        <taxon>Globodera</taxon>
    </lineage>
</organism>
<dbReference type="AlphaFoldDB" id="A0A183CFC8"/>
<feature type="compositionally biased region" description="Low complexity" evidence="4">
    <location>
        <begin position="18"/>
        <end position="30"/>
    </location>
</feature>
<keyword evidence="1 2" id="KW-0694">RNA-binding</keyword>
<dbReference type="Proteomes" id="UP000050741">
    <property type="component" value="Unassembled WGS sequence"/>
</dbReference>
<feature type="domain" description="RRM" evidence="5">
    <location>
        <begin position="95"/>
        <end position="172"/>
    </location>
</feature>
<feature type="region of interest" description="Disordered" evidence="4">
    <location>
        <begin position="173"/>
        <end position="192"/>
    </location>
</feature>
<dbReference type="SUPFAM" id="SSF54928">
    <property type="entry name" value="RNA-binding domain, RBD"/>
    <property type="match status" value="1"/>
</dbReference>
<feature type="region of interest" description="Disordered" evidence="4">
    <location>
        <begin position="1"/>
        <end position="36"/>
    </location>
</feature>
<keyword evidence="6" id="KW-1185">Reference proteome</keyword>
<protein>
    <submittedName>
        <fullName evidence="7">RRM domain-containing protein</fullName>
    </submittedName>
</protein>
<dbReference type="PROSITE" id="PS50102">
    <property type="entry name" value="RRM"/>
    <property type="match status" value="1"/>
</dbReference>
<name>A0A183CFC8_GLOPA</name>
<dbReference type="InterPro" id="IPR012677">
    <property type="entry name" value="Nucleotide-bd_a/b_plait_sf"/>
</dbReference>
<reference evidence="7" key="2">
    <citation type="submission" date="2016-06" db="UniProtKB">
        <authorList>
            <consortium name="WormBaseParasite"/>
        </authorList>
    </citation>
    <scope>IDENTIFICATION</scope>
</reference>
<dbReference type="Gene3D" id="3.30.70.330">
    <property type="match status" value="1"/>
</dbReference>
<keyword evidence="3" id="KW-0175">Coiled coil</keyword>
<feature type="coiled-coil region" evidence="3">
    <location>
        <begin position="38"/>
        <end position="68"/>
    </location>
</feature>
<dbReference type="InterPro" id="IPR000504">
    <property type="entry name" value="RRM_dom"/>
</dbReference>
<evidence type="ECO:0000259" key="5">
    <source>
        <dbReference type="PROSITE" id="PS50102"/>
    </source>
</evidence>
<evidence type="ECO:0000256" key="3">
    <source>
        <dbReference type="SAM" id="Coils"/>
    </source>
</evidence>
<dbReference type="WBParaSite" id="GPLIN_001158300">
    <property type="protein sequence ID" value="GPLIN_001158300"/>
    <property type="gene ID" value="GPLIN_001158300"/>
</dbReference>
<dbReference type="PANTHER" id="PTHR23236">
    <property type="entry name" value="EUKARYOTIC TRANSLATION INITIATION FACTOR 4B/4H"/>
    <property type="match status" value="1"/>
</dbReference>
<proteinExistence type="predicted"/>
<dbReference type="InterPro" id="IPR035979">
    <property type="entry name" value="RBD_domain_sf"/>
</dbReference>